<dbReference type="Proteomes" id="UP000004995">
    <property type="component" value="Unassembled WGS sequence"/>
</dbReference>
<dbReference type="Gramene" id="KQK89106">
    <property type="protein sequence ID" value="KQK89106"/>
    <property type="gene ID" value="SETIT_040802mg"/>
</dbReference>
<dbReference type="HOGENOM" id="CLU_2744872_0_0_1"/>
<evidence type="ECO:0000313" key="1">
    <source>
        <dbReference type="EnsemblPlants" id="KQK89106"/>
    </source>
</evidence>
<dbReference type="AlphaFoldDB" id="K4APF4"/>
<sequence length="71" mass="8083">MLPAHPLPLEVWPIRCRRRAQLRTGGAEVAAAAHRLPQLLQAKVPYRCSMKCSMDLAARCSQLCLWRMKEP</sequence>
<dbReference type="EnsemblPlants" id="KQK89106">
    <property type="protein sequence ID" value="KQK89106"/>
    <property type="gene ID" value="SETIT_040802mg"/>
</dbReference>
<keyword evidence="2" id="KW-1185">Reference proteome</keyword>
<dbReference type="EMBL" id="AGNK02005617">
    <property type="status" value="NOT_ANNOTATED_CDS"/>
    <property type="molecule type" value="Genomic_DNA"/>
</dbReference>
<reference evidence="1" key="2">
    <citation type="submission" date="2018-08" db="UniProtKB">
        <authorList>
            <consortium name="EnsemblPlants"/>
        </authorList>
    </citation>
    <scope>IDENTIFICATION</scope>
    <source>
        <strain evidence="1">Yugu1</strain>
    </source>
</reference>
<name>K4APF4_SETIT</name>
<dbReference type="InParanoid" id="K4APF4"/>
<protein>
    <submittedName>
        <fullName evidence="1">Uncharacterized protein</fullName>
    </submittedName>
</protein>
<reference evidence="2" key="1">
    <citation type="journal article" date="2012" name="Nat. Biotechnol.">
        <title>Reference genome sequence of the model plant Setaria.</title>
        <authorList>
            <person name="Bennetzen J.L."/>
            <person name="Schmutz J."/>
            <person name="Wang H."/>
            <person name="Percifield R."/>
            <person name="Hawkins J."/>
            <person name="Pontaroli A.C."/>
            <person name="Estep M."/>
            <person name="Feng L."/>
            <person name="Vaughn J.N."/>
            <person name="Grimwood J."/>
            <person name="Jenkins J."/>
            <person name="Barry K."/>
            <person name="Lindquist E."/>
            <person name="Hellsten U."/>
            <person name="Deshpande S."/>
            <person name="Wang X."/>
            <person name="Wu X."/>
            <person name="Mitros T."/>
            <person name="Triplett J."/>
            <person name="Yang X."/>
            <person name="Ye C.Y."/>
            <person name="Mauro-Herrera M."/>
            <person name="Wang L."/>
            <person name="Li P."/>
            <person name="Sharma M."/>
            <person name="Sharma R."/>
            <person name="Ronald P.C."/>
            <person name="Panaud O."/>
            <person name="Kellogg E.A."/>
            <person name="Brutnell T.P."/>
            <person name="Doust A.N."/>
            <person name="Tuskan G.A."/>
            <person name="Rokhsar D."/>
            <person name="Devos K.M."/>
        </authorList>
    </citation>
    <scope>NUCLEOTIDE SEQUENCE [LARGE SCALE GENOMIC DNA]</scope>
    <source>
        <strain evidence="2">cv. Yugu1</strain>
    </source>
</reference>
<accession>K4APF4</accession>
<proteinExistence type="predicted"/>
<organism evidence="1 2">
    <name type="scientific">Setaria italica</name>
    <name type="common">Foxtail millet</name>
    <name type="synonym">Panicum italicum</name>
    <dbReference type="NCBI Taxonomy" id="4555"/>
    <lineage>
        <taxon>Eukaryota</taxon>
        <taxon>Viridiplantae</taxon>
        <taxon>Streptophyta</taxon>
        <taxon>Embryophyta</taxon>
        <taxon>Tracheophyta</taxon>
        <taxon>Spermatophyta</taxon>
        <taxon>Magnoliopsida</taxon>
        <taxon>Liliopsida</taxon>
        <taxon>Poales</taxon>
        <taxon>Poaceae</taxon>
        <taxon>PACMAD clade</taxon>
        <taxon>Panicoideae</taxon>
        <taxon>Panicodae</taxon>
        <taxon>Paniceae</taxon>
        <taxon>Cenchrinae</taxon>
        <taxon>Setaria</taxon>
    </lineage>
</organism>
<evidence type="ECO:0000313" key="2">
    <source>
        <dbReference type="Proteomes" id="UP000004995"/>
    </source>
</evidence>